<dbReference type="PANTHER" id="PTHR45138:SF9">
    <property type="entry name" value="DIGUANYLATE CYCLASE DGCM-RELATED"/>
    <property type="match status" value="1"/>
</dbReference>
<feature type="domain" description="GGDEF" evidence="6">
    <location>
        <begin position="213"/>
        <end position="346"/>
    </location>
</feature>
<dbReference type="PROSITE" id="PS50887">
    <property type="entry name" value="GGDEF"/>
    <property type="match status" value="1"/>
</dbReference>
<evidence type="ECO:0000256" key="1">
    <source>
        <dbReference type="ARBA" id="ARBA00001946"/>
    </source>
</evidence>
<feature type="transmembrane region" description="Helical" evidence="5">
    <location>
        <begin position="148"/>
        <end position="169"/>
    </location>
</feature>
<dbReference type="Pfam" id="PF20966">
    <property type="entry name" value="MASE6"/>
    <property type="match status" value="1"/>
</dbReference>
<evidence type="ECO:0000313" key="7">
    <source>
        <dbReference type="EMBL" id="ODC03053.1"/>
    </source>
</evidence>
<dbReference type="AlphaFoldDB" id="A0A1E2V811"/>
<comment type="caution">
    <text evidence="7">The sequence shown here is derived from an EMBL/GenBank/DDBJ whole genome shotgun (WGS) entry which is preliminary data.</text>
</comment>
<feature type="transmembrane region" description="Helical" evidence="5">
    <location>
        <begin position="12"/>
        <end position="34"/>
    </location>
</feature>
<dbReference type="OrthoDB" id="9812260at2"/>
<dbReference type="InterPro" id="IPR029787">
    <property type="entry name" value="Nucleotide_cyclase"/>
</dbReference>
<dbReference type="SUPFAM" id="SSF55073">
    <property type="entry name" value="Nucleotide cyclase"/>
    <property type="match status" value="1"/>
</dbReference>
<dbReference type="Pfam" id="PF00990">
    <property type="entry name" value="GGDEF"/>
    <property type="match status" value="1"/>
</dbReference>
<dbReference type="InterPro" id="IPR000160">
    <property type="entry name" value="GGDEF_dom"/>
</dbReference>
<dbReference type="FunFam" id="3.30.70.270:FF:000001">
    <property type="entry name" value="Diguanylate cyclase domain protein"/>
    <property type="match status" value="1"/>
</dbReference>
<comment type="catalytic activity">
    <reaction evidence="3">
        <text>2 GTP = 3',3'-c-di-GMP + 2 diphosphate</text>
        <dbReference type="Rhea" id="RHEA:24898"/>
        <dbReference type="ChEBI" id="CHEBI:33019"/>
        <dbReference type="ChEBI" id="CHEBI:37565"/>
        <dbReference type="ChEBI" id="CHEBI:58805"/>
        <dbReference type="EC" id="2.7.7.65"/>
    </reaction>
</comment>
<evidence type="ECO:0000256" key="2">
    <source>
        <dbReference type="ARBA" id="ARBA00012528"/>
    </source>
</evidence>
<dbReference type="EC" id="2.7.7.65" evidence="2"/>
<comment type="cofactor">
    <cofactor evidence="1">
        <name>Mg(2+)</name>
        <dbReference type="ChEBI" id="CHEBI:18420"/>
    </cofactor>
</comment>
<dbReference type="STRING" id="197479.BFW38_05325"/>
<evidence type="ECO:0000256" key="5">
    <source>
        <dbReference type="SAM" id="Phobius"/>
    </source>
</evidence>
<dbReference type="GO" id="GO:0005886">
    <property type="term" value="C:plasma membrane"/>
    <property type="evidence" value="ECO:0007669"/>
    <property type="project" value="TreeGrafter"/>
</dbReference>
<keyword evidence="5" id="KW-1133">Transmembrane helix</keyword>
<name>A0A1E2V811_9GAMM</name>
<keyword evidence="5" id="KW-0812">Transmembrane</keyword>
<proteinExistence type="predicted"/>
<dbReference type="GO" id="GO:1902201">
    <property type="term" value="P:negative regulation of bacterial-type flagellum-dependent cell motility"/>
    <property type="evidence" value="ECO:0007669"/>
    <property type="project" value="TreeGrafter"/>
</dbReference>
<feature type="compositionally biased region" description="Basic and acidic residues" evidence="4">
    <location>
        <begin position="363"/>
        <end position="381"/>
    </location>
</feature>
<dbReference type="CDD" id="cd01949">
    <property type="entry name" value="GGDEF"/>
    <property type="match status" value="1"/>
</dbReference>
<dbReference type="Gene3D" id="3.30.70.270">
    <property type="match status" value="1"/>
</dbReference>
<organism evidence="7 8">
    <name type="scientific">Terasakiispira papahanaumokuakeensis</name>
    <dbReference type="NCBI Taxonomy" id="197479"/>
    <lineage>
        <taxon>Bacteria</taxon>
        <taxon>Pseudomonadati</taxon>
        <taxon>Pseudomonadota</taxon>
        <taxon>Gammaproteobacteria</taxon>
        <taxon>Oceanospirillales</taxon>
        <taxon>Terasakiispira</taxon>
    </lineage>
</organism>
<dbReference type="NCBIfam" id="TIGR00254">
    <property type="entry name" value="GGDEF"/>
    <property type="match status" value="1"/>
</dbReference>
<dbReference type="PANTHER" id="PTHR45138">
    <property type="entry name" value="REGULATORY COMPONENTS OF SENSORY TRANSDUCTION SYSTEM"/>
    <property type="match status" value="1"/>
</dbReference>
<keyword evidence="8" id="KW-1185">Reference proteome</keyword>
<dbReference type="InterPro" id="IPR043128">
    <property type="entry name" value="Rev_trsase/Diguanyl_cyclase"/>
</dbReference>
<evidence type="ECO:0000313" key="8">
    <source>
        <dbReference type="Proteomes" id="UP000094291"/>
    </source>
</evidence>
<evidence type="ECO:0000256" key="3">
    <source>
        <dbReference type="ARBA" id="ARBA00034247"/>
    </source>
</evidence>
<feature type="region of interest" description="Disordered" evidence="4">
    <location>
        <begin position="334"/>
        <end position="381"/>
    </location>
</feature>
<dbReference type="RefSeq" id="WP_068997448.1">
    <property type="nucleotide sequence ID" value="NZ_MDTQ01000001.1"/>
</dbReference>
<protein>
    <recommendedName>
        <fullName evidence="2">diguanylate cyclase</fullName>
        <ecNumber evidence="2">2.7.7.65</ecNumber>
    </recommendedName>
</protein>
<dbReference type="Proteomes" id="UP000094291">
    <property type="component" value="Unassembled WGS sequence"/>
</dbReference>
<dbReference type="GO" id="GO:0052621">
    <property type="term" value="F:diguanylate cyclase activity"/>
    <property type="evidence" value="ECO:0007669"/>
    <property type="project" value="UniProtKB-EC"/>
</dbReference>
<dbReference type="SMART" id="SM00267">
    <property type="entry name" value="GGDEF"/>
    <property type="match status" value="1"/>
</dbReference>
<dbReference type="EMBL" id="MDTQ01000001">
    <property type="protein sequence ID" value="ODC03053.1"/>
    <property type="molecule type" value="Genomic_DNA"/>
</dbReference>
<sequence>MKPSLWEETDQTRLTVLNAAQNFVVIAGVCFILVNLLKAQWLLAGLEIVTVIFTLVFACVTRRSSNTSLGISHRWIISWLALVFGCIAVGLSYAGAFRANQFVWVMQIPMLSYLLLGKTRGTQLTSVAASICMLTFALTNKQPSSLEYFASLANMGMALGITWALSYLYEAKREEAIQQLQEQAARDPLTGLHNRLHLESIFQQLSRYPMNKHRLVLMLIDIDWFKAINDQYGHDIGDEVLVKVAEMLQRHTRNTDWLFRVGGEEFCIILPSTPKAEACVLAEQLRKAQAQEVMTTSQGTLETTISIGLACWPTEGKKLETLYRRADQRLYQAKRSGRNQVISQEDNTSSESTSSESTAQENTLKRNTREDDNREQSKPGL</sequence>
<gene>
    <name evidence="7" type="ORF">BFW38_05325</name>
</gene>
<dbReference type="InterPro" id="IPR048435">
    <property type="entry name" value="MASE6"/>
</dbReference>
<reference evidence="7 8" key="1">
    <citation type="submission" date="2016-08" db="EMBL/GenBank/DDBJ databases">
        <authorList>
            <person name="Seilhamer J.J."/>
        </authorList>
    </citation>
    <scope>NUCLEOTIDE SEQUENCE [LARGE SCALE GENOMIC DNA]</scope>
    <source>
        <strain evidence="7 8">PH27A</strain>
    </source>
</reference>
<keyword evidence="5" id="KW-0472">Membrane</keyword>
<evidence type="ECO:0000256" key="4">
    <source>
        <dbReference type="SAM" id="MobiDB-lite"/>
    </source>
</evidence>
<feature type="compositionally biased region" description="Low complexity" evidence="4">
    <location>
        <begin position="343"/>
        <end position="362"/>
    </location>
</feature>
<dbReference type="InterPro" id="IPR050469">
    <property type="entry name" value="Diguanylate_Cyclase"/>
</dbReference>
<feature type="transmembrane region" description="Helical" evidence="5">
    <location>
        <begin position="40"/>
        <end position="61"/>
    </location>
</feature>
<dbReference type="GO" id="GO:0043709">
    <property type="term" value="P:cell adhesion involved in single-species biofilm formation"/>
    <property type="evidence" value="ECO:0007669"/>
    <property type="project" value="TreeGrafter"/>
</dbReference>
<evidence type="ECO:0000259" key="6">
    <source>
        <dbReference type="PROSITE" id="PS50887"/>
    </source>
</evidence>
<accession>A0A1E2V811</accession>
<feature type="transmembrane region" description="Helical" evidence="5">
    <location>
        <begin position="73"/>
        <end position="95"/>
    </location>
</feature>